<dbReference type="OrthoDB" id="671728at2"/>
<keyword evidence="3" id="KW-1185">Reference proteome</keyword>
<feature type="chain" id="PRO_5020788994" evidence="1">
    <location>
        <begin position="19"/>
        <end position="189"/>
    </location>
</feature>
<dbReference type="Proteomes" id="UP000290545">
    <property type="component" value="Unassembled WGS sequence"/>
</dbReference>
<protein>
    <submittedName>
        <fullName evidence="2">Uncharacterized protein</fullName>
    </submittedName>
</protein>
<dbReference type="AlphaFoldDB" id="A0A4Q1D5Z7"/>
<gene>
    <name evidence="2" type="ORF">ESB13_17570</name>
</gene>
<dbReference type="RefSeq" id="WP_129004931.1">
    <property type="nucleotide sequence ID" value="NZ_SDHZ01000002.1"/>
</dbReference>
<evidence type="ECO:0000256" key="1">
    <source>
        <dbReference type="SAM" id="SignalP"/>
    </source>
</evidence>
<feature type="signal peptide" evidence="1">
    <location>
        <begin position="1"/>
        <end position="18"/>
    </location>
</feature>
<sequence length="189" mass="21143">MLLLFLLFLSLGSLVAQTGFPHGPTTSRDYIIFKKRYKTIRNYFAGSYINFRLNTGQWVEGSVVQIARDSMWMKDQRIQLIGTGFGSKIDTVTFGYRRLALSEIDAMPKEGESWGFIKNGLLFKIAGAAYIGLNVVNGLGKNADPLFGSENLPKLLTAAGVYAFGTVLGWAYKPEFRIGKKYRIQYVAM</sequence>
<name>A0A4Q1D5Z7_9BACT</name>
<evidence type="ECO:0000313" key="2">
    <source>
        <dbReference type="EMBL" id="RXK83879.1"/>
    </source>
</evidence>
<organism evidence="2 3">
    <name type="scientific">Filimonas effusa</name>
    <dbReference type="NCBI Taxonomy" id="2508721"/>
    <lineage>
        <taxon>Bacteria</taxon>
        <taxon>Pseudomonadati</taxon>
        <taxon>Bacteroidota</taxon>
        <taxon>Chitinophagia</taxon>
        <taxon>Chitinophagales</taxon>
        <taxon>Chitinophagaceae</taxon>
        <taxon>Filimonas</taxon>
    </lineage>
</organism>
<dbReference type="EMBL" id="SDHZ01000002">
    <property type="protein sequence ID" value="RXK83879.1"/>
    <property type="molecule type" value="Genomic_DNA"/>
</dbReference>
<accession>A0A4Q1D5Z7</accession>
<reference evidence="2 3" key="1">
    <citation type="submission" date="2019-01" db="EMBL/GenBank/DDBJ databases">
        <title>Filimonas sp. strain TTM-71.</title>
        <authorList>
            <person name="Chen W.-M."/>
        </authorList>
    </citation>
    <scope>NUCLEOTIDE SEQUENCE [LARGE SCALE GENOMIC DNA]</scope>
    <source>
        <strain evidence="2 3">TTM-71</strain>
    </source>
</reference>
<comment type="caution">
    <text evidence="2">The sequence shown here is derived from an EMBL/GenBank/DDBJ whole genome shotgun (WGS) entry which is preliminary data.</text>
</comment>
<keyword evidence="1" id="KW-0732">Signal</keyword>
<evidence type="ECO:0000313" key="3">
    <source>
        <dbReference type="Proteomes" id="UP000290545"/>
    </source>
</evidence>
<proteinExistence type="predicted"/>